<evidence type="ECO:0000256" key="5">
    <source>
        <dbReference type="ARBA" id="ARBA00022840"/>
    </source>
</evidence>
<dbReference type="InterPro" id="IPR000924">
    <property type="entry name" value="Glu/Gln-tRNA-synth"/>
</dbReference>
<evidence type="ECO:0000256" key="7">
    <source>
        <dbReference type="HAMAP-Rule" id="MF_01428"/>
    </source>
</evidence>
<feature type="binding site" evidence="7">
    <location>
        <begin position="10"/>
        <end position="14"/>
    </location>
    <ligand>
        <name>L-glutamate</name>
        <dbReference type="ChEBI" id="CHEBI:29985"/>
    </ligand>
</feature>
<evidence type="ECO:0000313" key="11">
    <source>
        <dbReference type="Proteomes" id="UP001156664"/>
    </source>
</evidence>
<evidence type="ECO:0000256" key="3">
    <source>
        <dbReference type="ARBA" id="ARBA00022741"/>
    </source>
</evidence>
<evidence type="ECO:0000256" key="8">
    <source>
        <dbReference type="RuleBase" id="RU363037"/>
    </source>
</evidence>
<protein>
    <recommendedName>
        <fullName evidence="7">Glutamyl-Q tRNA(Asp) synthetase</fullName>
        <shortName evidence="7">Glu-Q-RSs</shortName>
        <ecNumber evidence="7">6.1.1.-</ecNumber>
    </recommendedName>
</protein>
<evidence type="ECO:0000259" key="9">
    <source>
        <dbReference type="Pfam" id="PF00749"/>
    </source>
</evidence>
<feature type="binding site" evidence="7">
    <location>
        <position position="104"/>
    </location>
    <ligand>
        <name>Zn(2+)</name>
        <dbReference type="ChEBI" id="CHEBI:29105"/>
    </ligand>
</feature>
<sequence>MSEHAPYRGRFAPSPTGPLHLGSLATAVGSYLDARIHQGQWLVRIEDIDPQRCKPEWTQRILHSLAVHGLVSDEPPVLQTTRTPAYQRALNALSHAGLTYPCACTRQDIEAANASRGFGENRIYPGTCAQGMPKGKTARSIRFRCPKATIEWQDHRLGQFIDLLSQTSGDFVLLRGDGAWAYHLAVVVDDAASEVTHIVRGDDLADTTARQLALFDALQKPRPAYWHLPVILAVDGQKLSKQTGAKALDDNTPVDNLNAVWKHFGFDALRAKTPAQWRELAAENWAVYRAKTAHQTNY</sequence>
<dbReference type="RefSeq" id="WP_284279500.1">
    <property type="nucleotide sequence ID" value="NZ_BSOJ01000004.1"/>
</dbReference>
<comment type="cofactor">
    <cofactor evidence="7">
        <name>Zn(2+)</name>
        <dbReference type="ChEBI" id="CHEBI:29105"/>
    </cofactor>
    <text evidence="7">Binds 1 zinc ion per subunit.</text>
</comment>
<feature type="binding site" evidence="7">
    <location>
        <position position="128"/>
    </location>
    <ligand>
        <name>Zn(2+)</name>
        <dbReference type="ChEBI" id="CHEBI:29105"/>
    </ligand>
</feature>
<accession>A0ABQ5YKU7</accession>
<comment type="caution">
    <text evidence="10">The sequence shown here is derived from an EMBL/GenBank/DDBJ whole genome shotgun (WGS) entry which is preliminary data.</text>
</comment>
<dbReference type="PRINTS" id="PR00987">
    <property type="entry name" value="TRNASYNTHGLU"/>
</dbReference>
<evidence type="ECO:0000256" key="2">
    <source>
        <dbReference type="ARBA" id="ARBA00022723"/>
    </source>
</evidence>
<feature type="binding site" evidence="7">
    <location>
        <position position="46"/>
    </location>
    <ligand>
        <name>L-glutamate</name>
        <dbReference type="ChEBI" id="CHEBI:29985"/>
    </ligand>
</feature>
<keyword evidence="6 7" id="KW-0030">Aminoacyl-tRNA synthetase</keyword>
<evidence type="ECO:0000313" key="10">
    <source>
        <dbReference type="EMBL" id="GLR25178.1"/>
    </source>
</evidence>
<feature type="binding site" evidence="7">
    <location>
        <position position="124"/>
    </location>
    <ligand>
        <name>Zn(2+)</name>
        <dbReference type="ChEBI" id="CHEBI:29105"/>
    </ligand>
</feature>
<comment type="similarity">
    <text evidence="7">Belongs to the class-I aminoacyl-tRNA synthetase family. GluQ subfamily.</text>
</comment>
<dbReference type="NCBIfam" id="TIGR03838">
    <property type="entry name" value="queuosine_YadB"/>
    <property type="match status" value="1"/>
</dbReference>
<evidence type="ECO:0000256" key="1">
    <source>
        <dbReference type="ARBA" id="ARBA00022598"/>
    </source>
</evidence>
<dbReference type="Proteomes" id="UP001156664">
    <property type="component" value="Unassembled WGS sequence"/>
</dbReference>
<dbReference type="HAMAP" id="MF_01428">
    <property type="entry name" value="Glu_Q_tRNA_synth"/>
    <property type="match status" value="1"/>
</dbReference>
<dbReference type="SUPFAM" id="SSF52374">
    <property type="entry name" value="Nucleotidylyl transferase"/>
    <property type="match status" value="1"/>
</dbReference>
<feature type="binding site" evidence="7">
    <location>
        <position position="200"/>
    </location>
    <ligand>
        <name>L-glutamate</name>
        <dbReference type="ChEBI" id="CHEBI:29985"/>
    </ligand>
</feature>
<name>A0ABQ5YKU7_9BURK</name>
<feature type="binding site" evidence="7">
    <location>
        <position position="182"/>
    </location>
    <ligand>
        <name>L-glutamate</name>
        <dbReference type="ChEBI" id="CHEBI:29985"/>
    </ligand>
</feature>
<feature type="short sequence motif" description="'HIGH' region" evidence="7">
    <location>
        <begin position="13"/>
        <end position="23"/>
    </location>
</feature>
<dbReference type="EMBL" id="BSOJ01000004">
    <property type="protein sequence ID" value="GLR25178.1"/>
    <property type="molecule type" value="Genomic_DNA"/>
</dbReference>
<comment type="function">
    <text evidence="7">Catalyzes the tRNA-independent activation of glutamate in presence of ATP and the subsequent transfer of glutamate onto a tRNA(Asp). Glutamate is transferred on the 2-amino-5-(4,5-dihydroxy-2-cyclopenten-1-yl) moiety of the queuosine in the wobble position of the QUC anticodon.</text>
</comment>
<dbReference type="InterPro" id="IPR020058">
    <property type="entry name" value="Glu/Gln-tRNA-synth_Ib_cat-dom"/>
</dbReference>
<feature type="domain" description="Glutamyl/glutaminyl-tRNA synthetase class Ib catalytic" evidence="9">
    <location>
        <begin position="8"/>
        <end position="248"/>
    </location>
</feature>
<proteinExistence type="inferred from homology"/>
<keyword evidence="3 7" id="KW-0547">Nucleotide-binding</keyword>
<keyword evidence="8" id="KW-0648">Protein biosynthesis</keyword>
<evidence type="ECO:0000256" key="4">
    <source>
        <dbReference type="ARBA" id="ARBA00022833"/>
    </source>
</evidence>
<dbReference type="NCBIfam" id="NF004314">
    <property type="entry name" value="PRK05710.1-3"/>
    <property type="match status" value="1"/>
</dbReference>
<keyword evidence="4 7" id="KW-0862">Zinc</keyword>
<keyword evidence="1 7" id="KW-0436">Ligase</keyword>
<dbReference type="PANTHER" id="PTHR43311">
    <property type="entry name" value="GLUTAMATE--TRNA LIGASE"/>
    <property type="match status" value="1"/>
</dbReference>
<dbReference type="Pfam" id="PF00749">
    <property type="entry name" value="tRNA-synt_1c"/>
    <property type="match status" value="1"/>
</dbReference>
<feature type="short sequence motif" description="'KMSKS' region" evidence="7">
    <location>
        <begin position="238"/>
        <end position="242"/>
    </location>
</feature>
<reference evidence="11" key="1">
    <citation type="journal article" date="2019" name="Int. J. Syst. Evol. Microbiol.">
        <title>The Global Catalogue of Microorganisms (GCM) 10K type strain sequencing project: providing services to taxonomists for standard genome sequencing and annotation.</title>
        <authorList>
            <consortium name="The Broad Institute Genomics Platform"/>
            <consortium name="The Broad Institute Genome Sequencing Center for Infectious Disease"/>
            <person name="Wu L."/>
            <person name="Ma J."/>
        </authorList>
    </citation>
    <scope>NUCLEOTIDE SEQUENCE [LARGE SCALE GENOMIC DNA]</scope>
    <source>
        <strain evidence="11">NBRC 105857</strain>
    </source>
</reference>
<dbReference type="EC" id="6.1.1.-" evidence="7"/>
<keyword evidence="11" id="KW-1185">Reference proteome</keyword>
<feature type="binding site" evidence="7">
    <location>
        <position position="102"/>
    </location>
    <ligand>
        <name>Zn(2+)</name>
        <dbReference type="ChEBI" id="CHEBI:29105"/>
    </ligand>
</feature>
<organism evidence="10 11">
    <name type="scientific">Limnobacter litoralis</name>
    <dbReference type="NCBI Taxonomy" id="481366"/>
    <lineage>
        <taxon>Bacteria</taxon>
        <taxon>Pseudomonadati</taxon>
        <taxon>Pseudomonadota</taxon>
        <taxon>Betaproteobacteria</taxon>
        <taxon>Burkholderiales</taxon>
        <taxon>Burkholderiaceae</taxon>
        <taxon>Limnobacter</taxon>
    </lineage>
</organism>
<keyword evidence="5 7" id="KW-0067">ATP-binding</keyword>
<evidence type="ECO:0000256" key="6">
    <source>
        <dbReference type="ARBA" id="ARBA00023146"/>
    </source>
</evidence>
<dbReference type="PANTHER" id="PTHR43311:SF1">
    <property type="entry name" value="GLUTAMYL-Q TRNA(ASP) SYNTHETASE"/>
    <property type="match status" value="1"/>
</dbReference>
<keyword evidence="2 7" id="KW-0479">Metal-binding</keyword>
<feature type="binding site" evidence="7">
    <location>
        <position position="241"/>
    </location>
    <ligand>
        <name>ATP</name>
        <dbReference type="ChEBI" id="CHEBI:30616"/>
    </ligand>
</feature>
<dbReference type="Gene3D" id="3.40.50.620">
    <property type="entry name" value="HUPs"/>
    <property type="match status" value="1"/>
</dbReference>
<dbReference type="InterPro" id="IPR014729">
    <property type="entry name" value="Rossmann-like_a/b/a_fold"/>
</dbReference>
<dbReference type="InterPro" id="IPR022380">
    <property type="entry name" value="Glu-Q_tRNA(Asp)_Synthase"/>
</dbReference>
<gene>
    <name evidence="7 10" type="primary">gluQ</name>
    <name evidence="10" type="ORF">GCM10007875_02650</name>
</gene>
<dbReference type="InterPro" id="IPR049940">
    <property type="entry name" value="GluQ/Sye"/>
</dbReference>